<evidence type="ECO:0000256" key="2">
    <source>
        <dbReference type="ARBA" id="ARBA00029447"/>
    </source>
</evidence>
<dbReference type="PANTHER" id="PTHR43531">
    <property type="entry name" value="PROTEIN ICFG"/>
    <property type="match status" value="1"/>
</dbReference>
<dbReference type="SUPFAM" id="SSF58104">
    <property type="entry name" value="Methyl-accepting chemotaxis protein (MCP) signaling domain"/>
    <property type="match status" value="1"/>
</dbReference>
<evidence type="ECO:0000313" key="5">
    <source>
        <dbReference type="EMBL" id="APT74724.1"/>
    </source>
</evidence>
<comment type="similarity">
    <text evidence="2">Belongs to the methyl-accepting chemotaxis (MCP) protein family.</text>
</comment>
<organism evidence="5 6">
    <name type="scientific">Thermosipho melanesiensis</name>
    <dbReference type="NCBI Taxonomy" id="46541"/>
    <lineage>
        <taxon>Bacteria</taxon>
        <taxon>Thermotogati</taxon>
        <taxon>Thermotogota</taxon>
        <taxon>Thermotogae</taxon>
        <taxon>Thermotogales</taxon>
        <taxon>Fervidobacteriaceae</taxon>
        <taxon>Thermosipho</taxon>
    </lineage>
</organism>
<dbReference type="Proteomes" id="UP000185490">
    <property type="component" value="Chromosome"/>
</dbReference>
<dbReference type="PRINTS" id="PR00260">
    <property type="entry name" value="CHEMTRNSDUCR"/>
</dbReference>
<evidence type="ECO:0000256" key="1">
    <source>
        <dbReference type="ARBA" id="ARBA00022500"/>
    </source>
</evidence>
<reference evidence="5 6" key="1">
    <citation type="submission" date="2014-02" db="EMBL/GenBank/DDBJ databases">
        <title>Diversity of Thermotogales isolates from hydrothermal vents.</title>
        <authorList>
            <person name="Haverkamp T.H.A."/>
            <person name="Lossouarn J."/>
            <person name="Geslin C."/>
            <person name="Nesbo C.L."/>
        </authorList>
    </citation>
    <scope>NUCLEOTIDE SEQUENCE [LARGE SCALE GENOMIC DNA]</scope>
    <source>
        <strain evidence="5 6">431</strain>
    </source>
</reference>
<gene>
    <name evidence="5" type="ORF">BW47_09815</name>
</gene>
<dbReference type="RefSeq" id="WP_012058059.1">
    <property type="nucleotide sequence ID" value="NZ_CP007389.1"/>
</dbReference>
<dbReference type="InterPro" id="IPR004089">
    <property type="entry name" value="MCPsignal_dom"/>
</dbReference>
<dbReference type="InterPro" id="IPR004090">
    <property type="entry name" value="Chemotax_Me-accpt_rcpt"/>
</dbReference>
<evidence type="ECO:0000259" key="4">
    <source>
        <dbReference type="PROSITE" id="PS50111"/>
    </source>
</evidence>
<dbReference type="PROSITE" id="PS50111">
    <property type="entry name" value="CHEMOTAXIS_TRANSDUC_2"/>
    <property type="match status" value="1"/>
</dbReference>
<name>A0ABM6GGK9_9BACT</name>
<evidence type="ECO:0000313" key="6">
    <source>
        <dbReference type="Proteomes" id="UP000185490"/>
    </source>
</evidence>
<keyword evidence="1" id="KW-0145">Chemotaxis</keyword>
<keyword evidence="6" id="KW-1185">Reference proteome</keyword>
<proteinExistence type="inferred from homology"/>
<dbReference type="InterPro" id="IPR051310">
    <property type="entry name" value="MCP_chemotaxis"/>
</dbReference>
<feature type="domain" description="Methyl-accepting transducer" evidence="4">
    <location>
        <begin position="32"/>
        <end position="258"/>
    </location>
</feature>
<dbReference type="PANTHER" id="PTHR43531:SF11">
    <property type="entry name" value="METHYL-ACCEPTING CHEMOTAXIS PROTEIN 3"/>
    <property type="match status" value="1"/>
</dbReference>
<dbReference type="Pfam" id="PF00015">
    <property type="entry name" value="MCPsignal"/>
    <property type="match status" value="1"/>
</dbReference>
<evidence type="ECO:0000256" key="3">
    <source>
        <dbReference type="PROSITE-ProRule" id="PRU00284"/>
    </source>
</evidence>
<protein>
    <submittedName>
        <fullName evidence="5">Chemotaxis protein</fullName>
    </submittedName>
</protein>
<sequence>MKIDGKTLTTISSAFYIQNLMLSFMSQLDEVLVSRISGIRNEIENIARDFENLSNGIENLLRDFSNESNEIVGNIEYATMINSKIDEDLKKLGTNVGNVADKFKETINKTSKTFENFEVIKDLVKNIQKIAKQTNLLALNASIEAARAGEYGKGFSVVASEIQKLAEESQNTSKDISKIVGEISESVRTSLESLKEIEILFNAIQNALKNSMDYMKQNLNVLKNSKELFEITEGKLSDEADLLSKSVEVLKESSNEFNVIVEVIKSIIKAQNSLKEIKL</sequence>
<dbReference type="SMART" id="SM00283">
    <property type="entry name" value="MA"/>
    <property type="match status" value="1"/>
</dbReference>
<dbReference type="EMBL" id="CP007389">
    <property type="protein sequence ID" value="APT74724.1"/>
    <property type="molecule type" value="Genomic_DNA"/>
</dbReference>
<keyword evidence="3" id="KW-0807">Transducer</keyword>
<dbReference type="Gene3D" id="1.10.287.950">
    <property type="entry name" value="Methyl-accepting chemotaxis protein"/>
    <property type="match status" value="1"/>
</dbReference>
<accession>A0ABM6GGK9</accession>